<dbReference type="EMBL" id="LT622866">
    <property type="protein sequence ID" value="SCW22052.1"/>
    <property type="molecule type" value="Genomic_DNA"/>
</dbReference>
<geneLocation type="chloroplast" evidence="1"/>
<dbReference type="SUPFAM" id="SSF54285">
    <property type="entry name" value="MoaD/ThiS"/>
    <property type="match status" value="1"/>
</dbReference>
<dbReference type="InterPro" id="IPR016155">
    <property type="entry name" value="Mopterin_synth/thiamin_S_b"/>
</dbReference>
<name>A0A1G4NTP2_9FLOR</name>
<gene>
    <name evidence="1" type="primary">thiS</name>
    <name evidence="1" type="ORF">J0167_224</name>
</gene>
<reference evidence="1" key="2">
    <citation type="submission" date="2016-10" db="EMBL/GenBank/DDBJ databases">
        <authorList>
            <person name="de Groot N.N."/>
        </authorList>
    </citation>
    <scope>NUCLEOTIDE SEQUENCE</scope>
    <source>
        <strain evidence="1">J.0167</strain>
    </source>
</reference>
<keyword evidence="1" id="KW-0934">Plastid</keyword>
<dbReference type="InterPro" id="IPR010035">
    <property type="entry name" value="Thi_S"/>
</dbReference>
<dbReference type="InterPro" id="IPR012675">
    <property type="entry name" value="Beta-grasp_dom_sf"/>
</dbReference>
<dbReference type="Gene3D" id="3.10.20.30">
    <property type="match status" value="1"/>
</dbReference>
<dbReference type="Pfam" id="PF02597">
    <property type="entry name" value="ThiS"/>
    <property type="match status" value="1"/>
</dbReference>
<dbReference type="InterPro" id="IPR003749">
    <property type="entry name" value="ThiS/MoaD-like"/>
</dbReference>
<dbReference type="PANTHER" id="PTHR34472:SF1">
    <property type="entry name" value="SULFUR CARRIER PROTEIN THIS"/>
    <property type="match status" value="1"/>
</dbReference>
<dbReference type="CDD" id="cd00565">
    <property type="entry name" value="Ubl_ThiS"/>
    <property type="match status" value="1"/>
</dbReference>
<dbReference type="GeneID" id="29998398"/>
<dbReference type="AlphaFoldDB" id="A0A1G4NTP2"/>
<dbReference type="RefSeq" id="YP_009313798.1">
    <property type="nucleotide sequence ID" value="NC_031658.1"/>
</dbReference>
<proteinExistence type="predicted"/>
<sequence length="71" mass="8112">MLKQDFNIQINGELFYCMQSISVNSLLLYLNIDAQANLVEYNNEILDIDQLDVIFLKQDDQIEIMTLVGGG</sequence>
<accession>A0A1G4NTP2</accession>
<evidence type="ECO:0000313" key="1">
    <source>
        <dbReference type="EMBL" id="SCW22052.1"/>
    </source>
</evidence>
<keyword evidence="1" id="KW-0150">Chloroplast</keyword>
<reference evidence="1" key="1">
    <citation type="submission" date="2016-10" db="EMBL/GenBank/DDBJ databases">
        <title>Chloroplast genomes as a tool to resolve red algal phylogenies: a case study in the Nemaliales.</title>
        <authorList>
            <person name="Costa J.F."/>
            <person name="Lin S.M."/>
            <person name="Macaya E.C."/>
            <person name="Fernandez-Garcia C."/>
            <person name="Verbruggen H."/>
        </authorList>
    </citation>
    <scope>NUCLEOTIDE SEQUENCE</scope>
    <source>
        <strain evidence="1">J.0167</strain>
    </source>
</reference>
<protein>
    <submittedName>
        <fullName evidence="1">Thiamin biosynthesis protein S</fullName>
    </submittedName>
</protein>
<organism evidence="1">
    <name type="scientific">Helminthocladia australis</name>
    <dbReference type="NCBI Taxonomy" id="260093"/>
    <lineage>
        <taxon>Eukaryota</taxon>
        <taxon>Rhodophyta</taxon>
        <taxon>Florideophyceae</taxon>
        <taxon>Nemaliophycidae</taxon>
        <taxon>Nemaliales</taxon>
        <taxon>Liagoraceae</taxon>
        <taxon>Helminthocladia</taxon>
    </lineage>
</organism>
<dbReference type="NCBIfam" id="TIGR01683">
    <property type="entry name" value="thiS"/>
    <property type="match status" value="1"/>
</dbReference>
<dbReference type="PANTHER" id="PTHR34472">
    <property type="entry name" value="SULFUR CARRIER PROTEIN THIS"/>
    <property type="match status" value="1"/>
</dbReference>